<protein>
    <submittedName>
        <fullName evidence="1">Uncharacterized protein</fullName>
    </submittedName>
</protein>
<dbReference type="AlphaFoldDB" id="A0A7C1NN94"/>
<accession>A0A7C1NN94</accession>
<evidence type="ECO:0000313" key="2">
    <source>
        <dbReference type="EMBL" id="HFJ54378.1"/>
    </source>
</evidence>
<reference evidence="1" key="1">
    <citation type="journal article" date="2020" name="mSystems">
        <title>Genome- and Community-Level Interaction Insights into Carbon Utilization and Element Cycling Functions of Hydrothermarchaeota in Hydrothermal Sediment.</title>
        <authorList>
            <person name="Zhou Z."/>
            <person name="Liu Y."/>
            <person name="Xu W."/>
            <person name="Pan J."/>
            <person name="Luo Z.H."/>
            <person name="Li M."/>
        </authorList>
    </citation>
    <scope>NUCLEOTIDE SEQUENCE [LARGE SCALE GENOMIC DNA]</scope>
    <source>
        <strain evidence="1">SpSt-265</strain>
        <strain evidence="2">SpSt-465</strain>
    </source>
</reference>
<evidence type="ECO:0000313" key="1">
    <source>
        <dbReference type="EMBL" id="HEA86396.1"/>
    </source>
</evidence>
<comment type="caution">
    <text evidence="1">The sequence shown here is derived from an EMBL/GenBank/DDBJ whole genome shotgun (WGS) entry which is preliminary data.</text>
</comment>
<sequence length="435" mass="48358">MAVWALIFSLVSAGQVPVQGELSSRALFRIKDQDSSRFSFFTTAGSLVFTPLANERLETKLGFTIRAQGFPLVNSATQLSAVDIVEPVSVLLDEAYVRFYDLVPGLSFTAGRQRVHWGSADVINPTDNFTTPDYSDPLVWDRRRPVWMLHLGYSPLNALGMEFGLKPVFEPALNPPACWYDARVLPTVQELRSALVAQLIGMGYDPVLAEQIAGQFDIRIREQLNLPGQTLNDFTWGGRVRTHLGRFDFSLSGLRGYDFLPEAQPVLTADFAQQRLDFVLNEFFPQKTVFGADLATELAGIGLWAEAAYALYDDTLLSDRLSVIGGMDYSFAGFYINLQYLHGDFPLARLQTEPVRDFLLAGLERRFASDRMLVRLGGVLDLEKRSFGLIPLVRVTPVSGLNLELTGLVFSGKTGSAFAPLDRVRELGFGISYQF</sequence>
<gene>
    <name evidence="1" type="ORF">ENP94_00050</name>
    <name evidence="2" type="ORF">ENS16_06810</name>
</gene>
<dbReference type="EMBL" id="DSTU01000008">
    <property type="protein sequence ID" value="HFJ54378.1"/>
    <property type="molecule type" value="Genomic_DNA"/>
</dbReference>
<dbReference type="EMBL" id="DSLG01000001">
    <property type="protein sequence ID" value="HEA86396.1"/>
    <property type="molecule type" value="Genomic_DNA"/>
</dbReference>
<proteinExistence type="predicted"/>
<organism evidence="1">
    <name type="scientific">candidate division WOR-3 bacterium</name>
    <dbReference type="NCBI Taxonomy" id="2052148"/>
    <lineage>
        <taxon>Bacteria</taxon>
        <taxon>Bacteria division WOR-3</taxon>
    </lineage>
</organism>
<name>A0A7C1NN94_UNCW3</name>